<dbReference type="InterPro" id="IPR001544">
    <property type="entry name" value="Aminotrans_IV"/>
</dbReference>
<evidence type="ECO:0000313" key="3">
    <source>
        <dbReference type="Proteomes" id="UP001161438"/>
    </source>
</evidence>
<dbReference type="InterPro" id="IPR050571">
    <property type="entry name" value="Class-IV_PLP-Dep_Aminotrnsfr"/>
</dbReference>
<dbReference type="Gene3D" id="3.20.10.10">
    <property type="entry name" value="D-amino Acid Aminotransferase, subunit A, domain 2"/>
    <property type="match status" value="1"/>
</dbReference>
<dbReference type="GeneID" id="80920630"/>
<reference evidence="2" key="1">
    <citation type="submission" date="2022-10" db="EMBL/GenBank/DDBJ databases">
        <authorList>
            <person name="Byrne P K."/>
        </authorList>
    </citation>
    <scope>NUCLEOTIDE SEQUENCE</scope>
    <source>
        <strain evidence="2">IFO1815</strain>
    </source>
</reference>
<proteinExistence type="inferred from homology"/>
<dbReference type="PANTHER" id="PTHR42743">
    <property type="entry name" value="AMINO-ACID AMINOTRANSFERASE"/>
    <property type="match status" value="1"/>
</dbReference>
<evidence type="ECO:0008006" key="4">
    <source>
        <dbReference type="Google" id="ProtNLM"/>
    </source>
</evidence>
<dbReference type="AlphaFoldDB" id="A0AA35IRT9"/>
<sequence>MESFDKINLIAHPNFEVLATFRYDPGFARCSSTSKEIFEAPDPRLGLRDEESRQQITNEDYLGYLRVKKANFNADLLINIQHPDVWKQTCKTIICHSKEDILQVICQRFFLLDEQYQRIRLALSYFKINFHISLKELLQLLIENLINCKEGKAEYDAKLQNMVNEKQCYKMRVLVSQTGHIRIEAVPLPMKPILGLTTDCENASTYFIKTMLNGFLYHNSVNWDVVISSESLNESAFTRFKTTSRDHYTRARSRMQAAMNDLRGSDPLSPVSQCEILFSNKAGQLMEGSITNVAVIRKDPSGTKKYVTPKLTTGCLCGTMRHYLLRLSLIEEGDIKIESVTVGDEVLLFNGVMGCIKGTVRTKY</sequence>
<dbReference type="GO" id="GO:0046394">
    <property type="term" value="P:carboxylic acid biosynthetic process"/>
    <property type="evidence" value="ECO:0007669"/>
    <property type="project" value="UniProtKB-ARBA"/>
</dbReference>
<dbReference type="PANTHER" id="PTHR42743:SF11">
    <property type="entry name" value="AMINODEOXYCHORISMATE LYASE"/>
    <property type="match status" value="1"/>
</dbReference>
<gene>
    <name evidence="2" type="primary">SMKI13G4080</name>
    <name evidence="2" type="ORF">SMKI_13G4080</name>
</gene>
<name>A0AA35IRT9_SACMI</name>
<dbReference type="EMBL" id="OX365769">
    <property type="protein sequence ID" value="CAI4035756.1"/>
    <property type="molecule type" value="Genomic_DNA"/>
</dbReference>
<dbReference type="Proteomes" id="UP001161438">
    <property type="component" value="Chromosome 13"/>
</dbReference>
<dbReference type="Pfam" id="PF01063">
    <property type="entry name" value="Aminotran_4"/>
    <property type="match status" value="1"/>
</dbReference>
<dbReference type="InterPro" id="IPR043132">
    <property type="entry name" value="BCAT-like_C"/>
</dbReference>
<organism evidence="2 3">
    <name type="scientific">Saccharomyces mikatae IFO 1815</name>
    <dbReference type="NCBI Taxonomy" id="226126"/>
    <lineage>
        <taxon>Eukaryota</taxon>
        <taxon>Fungi</taxon>
        <taxon>Dikarya</taxon>
        <taxon>Ascomycota</taxon>
        <taxon>Saccharomycotina</taxon>
        <taxon>Saccharomycetes</taxon>
        <taxon>Saccharomycetales</taxon>
        <taxon>Saccharomycetaceae</taxon>
        <taxon>Saccharomyces</taxon>
    </lineage>
</organism>
<accession>A0AA35IRT9</accession>
<keyword evidence="3" id="KW-1185">Reference proteome</keyword>
<evidence type="ECO:0000313" key="2">
    <source>
        <dbReference type="EMBL" id="CAI4035756.1"/>
    </source>
</evidence>
<dbReference type="RefSeq" id="XP_056078876.1">
    <property type="nucleotide sequence ID" value="XM_056225015.1"/>
</dbReference>
<dbReference type="GO" id="GO:0003824">
    <property type="term" value="F:catalytic activity"/>
    <property type="evidence" value="ECO:0007669"/>
    <property type="project" value="InterPro"/>
</dbReference>
<evidence type="ECO:0000256" key="1">
    <source>
        <dbReference type="ARBA" id="ARBA00009320"/>
    </source>
</evidence>
<comment type="similarity">
    <text evidence="1">Belongs to the class-IV pyridoxal-phosphate-dependent aminotransferase family.</text>
</comment>
<dbReference type="InterPro" id="IPR036038">
    <property type="entry name" value="Aminotransferase-like"/>
</dbReference>
<dbReference type="SUPFAM" id="SSF56752">
    <property type="entry name" value="D-aminoacid aminotransferase-like PLP-dependent enzymes"/>
    <property type="match status" value="1"/>
</dbReference>
<protein>
    <recommendedName>
        <fullName evidence="4">Aminodeoxychorismate lyase</fullName>
    </recommendedName>
</protein>